<name>A0AAV1AJR1_VICFA</name>
<sequence>MSGKKDTETIVILSDDEFEPNVFSNAILSVSETGQNISDGNLKPHTAGNSSLASDRAIQNVAYMKKDIAEAFSLSSQKQDSGNLCNKLAVAPYVDSKCPESCKREGISKSKDRVNSIKSFVETVSTKSLNRTGSNIASKISDTLPCPGNEVLSDLRDSEDDPLETALKSVGRTQLYVPKPTSILKRQVTQLKTTLENRSGSLHKAGDQTRRFKPPSLDDWYKPILEIDYFAIVCLSSARKDESRAVNRLKEVPRIDDFHIVRFVHDDGDSATCPQLQAQAQAHAAVASGLLGHTELRLHMPPSITLASRGRLQDLRLQLTLLDREFDDLD</sequence>
<dbReference type="Proteomes" id="UP001157006">
    <property type="component" value="Chromosome 4"/>
</dbReference>
<proteinExistence type="predicted"/>
<dbReference type="AlphaFoldDB" id="A0AAV1AJR1"/>
<gene>
    <name evidence="1" type="ORF">VFH_IV144120</name>
</gene>
<organism evidence="1 2">
    <name type="scientific">Vicia faba</name>
    <name type="common">Broad bean</name>
    <name type="synonym">Faba vulgaris</name>
    <dbReference type="NCBI Taxonomy" id="3906"/>
    <lineage>
        <taxon>Eukaryota</taxon>
        <taxon>Viridiplantae</taxon>
        <taxon>Streptophyta</taxon>
        <taxon>Embryophyta</taxon>
        <taxon>Tracheophyta</taxon>
        <taxon>Spermatophyta</taxon>
        <taxon>Magnoliopsida</taxon>
        <taxon>eudicotyledons</taxon>
        <taxon>Gunneridae</taxon>
        <taxon>Pentapetalae</taxon>
        <taxon>rosids</taxon>
        <taxon>fabids</taxon>
        <taxon>Fabales</taxon>
        <taxon>Fabaceae</taxon>
        <taxon>Papilionoideae</taxon>
        <taxon>50 kb inversion clade</taxon>
        <taxon>NPAAA clade</taxon>
        <taxon>Hologalegina</taxon>
        <taxon>IRL clade</taxon>
        <taxon>Fabeae</taxon>
        <taxon>Vicia</taxon>
    </lineage>
</organism>
<accession>A0AAV1AJR1</accession>
<protein>
    <submittedName>
        <fullName evidence="1">Uncharacterized protein</fullName>
    </submittedName>
</protein>
<keyword evidence="2" id="KW-1185">Reference proteome</keyword>
<evidence type="ECO:0000313" key="1">
    <source>
        <dbReference type="EMBL" id="CAI8609663.1"/>
    </source>
</evidence>
<reference evidence="1 2" key="1">
    <citation type="submission" date="2023-01" db="EMBL/GenBank/DDBJ databases">
        <authorList>
            <person name="Kreplak J."/>
        </authorList>
    </citation>
    <scope>NUCLEOTIDE SEQUENCE [LARGE SCALE GENOMIC DNA]</scope>
</reference>
<dbReference type="EMBL" id="OX451739">
    <property type="protein sequence ID" value="CAI8609663.1"/>
    <property type="molecule type" value="Genomic_DNA"/>
</dbReference>
<evidence type="ECO:0000313" key="2">
    <source>
        <dbReference type="Proteomes" id="UP001157006"/>
    </source>
</evidence>